<dbReference type="VEuPathDB" id="TrichDB:TVAG_486290"/>
<dbReference type="Proteomes" id="UP000001542">
    <property type="component" value="Unassembled WGS sequence"/>
</dbReference>
<keyword evidence="2" id="KW-1185">Reference proteome</keyword>
<evidence type="ECO:0000313" key="2">
    <source>
        <dbReference type="Proteomes" id="UP000001542"/>
    </source>
</evidence>
<reference evidence="1" key="1">
    <citation type="submission" date="2006-10" db="EMBL/GenBank/DDBJ databases">
        <authorList>
            <person name="Amadeo P."/>
            <person name="Zhao Q."/>
            <person name="Wortman J."/>
            <person name="Fraser-Liggett C."/>
            <person name="Carlton J."/>
        </authorList>
    </citation>
    <scope>NUCLEOTIDE SEQUENCE</scope>
    <source>
        <strain evidence="1">G3</strain>
    </source>
</reference>
<dbReference type="RefSeq" id="XP_001321205.1">
    <property type="nucleotide sequence ID" value="XM_001321170.1"/>
</dbReference>
<name>A2EEH6_TRIV3</name>
<reference evidence="1" key="2">
    <citation type="journal article" date="2007" name="Science">
        <title>Draft genome sequence of the sexually transmitted pathogen Trichomonas vaginalis.</title>
        <authorList>
            <person name="Carlton J.M."/>
            <person name="Hirt R.P."/>
            <person name="Silva J.C."/>
            <person name="Delcher A.L."/>
            <person name="Schatz M."/>
            <person name="Zhao Q."/>
            <person name="Wortman J.R."/>
            <person name="Bidwell S.L."/>
            <person name="Alsmark U.C.M."/>
            <person name="Besteiro S."/>
            <person name="Sicheritz-Ponten T."/>
            <person name="Noel C.J."/>
            <person name="Dacks J.B."/>
            <person name="Foster P.G."/>
            <person name="Simillion C."/>
            <person name="Van de Peer Y."/>
            <person name="Miranda-Saavedra D."/>
            <person name="Barton G.J."/>
            <person name="Westrop G.D."/>
            <person name="Mueller S."/>
            <person name="Dessi D."/>
            <person name="Fiori P.L."/>
            <person name="Ren Q."/>
            <person name="Paulsen I."/>
            <person name="Zhang H."/>
            <person name="Bastida-Corcuera F.D."/>
            <person name="Simoes-Barbosa A."/>
            <person name="Brown M.T."/>
            <person name="Hayes R.D."/>
            <person name="Mukherjee M."/>
            <person name="Okumura C.Y."/>
            <person name="Schneider R."/>
            <person name="Smith A.J."/>
            <person name="Vanacova S."/>
            <person name="Villalvazo M."/>
            <person name="Haas B.J."/>
            <person name="Pertea M."/>
            <person name="Feldblyum T.V."/>
            <person name="Utterback T.R."/>
            <person name="Shu C.L."/>
            <person name="Osoegawa K."/>
            <person name="de Jong P.J."/>
            <person name="Hrdy I."/>
            <person name="Horvathova L."/>
            <person name="Zubacova Z."/>
            <person name="Dolezal P."/>
            <person name="Malik S.B."/>
            <person name="Logsdon J.M. Jr."/>
            <person name="Henze K."/>
            <person name="Gupta A."/>
            <person name="Wang C.C."/>
            <person name="Dunne R.L."/>
            <person name="Upcroft J.A."/>
            <person name="Upcroft P."/>
            <person name="White O."/>
            <person name="Salzberg S.L."/>
            <person name="Tang P."/>
            <person name="Chiu C.-H."/>
            <person name="Lee Y.-S."/>
            <person name="Embley T.M."/>
            <person name="Coombs G.H."/>
            <person name="Mottram J.C."/>
            <person name="Tachezy J."/>
            <person name="Fraser-Liggett C.M."/>
            <person name="Johnson P.J."/>
        </authorList>
    </citation>
    <scope>NUCLEOTIDE SEQUENCE [LARGE SCALE GENOMIC DNA]</scope>
    <source>
        <strain evidence="1">G3</strain>
    </source>
</reference>
<sequence length="189" mass="21446">MFTQSRSLACKCNNITIDDTEICEAKHTGLSKTEQQEILGRKTPVYHVPMYSVSVLDFGCVKLTKVNEHHIILSCYSCKKSYHLYQSNDNLFIQVSNQIDCNDDTVLSTAQSTEDLIPQSFLPFFKRMTSDDDDYSLFDANEANTNDTPANTIYGVEDDDYDFMFSNTSIPIVGSYVESMNYFVPEIDA</sequence>
<dbReference type="EMBL" id="DS113367">
    <property type="protein sequence ID" value="EAY08982.1"/>
    <property type="molecule type" value="Genomic_DNA"/>
</dbReference>
<dbReference type="KEGG" id="tva:4766893"/>
<gene>
    <name evidence="1" type="ORF">TVAG_486290</name>
</gene>
<organism evidence="1 2">
    <name type="scientific">Trichomonas vaginalis (strain ATCC PRA-98 / G3)</name>
    <dbReference type="NCBI Taxonomy" id="412133"/>
    <lineage>
        <taxon>Eukaryota</taxon>
        <taxon>Metamonada</taxon>
        <taxon>Parabasalia</taxon>
        <taxon>Trichomonadida</taxon>
        <taxon>Trichomonadidae</taxon>
        <taxon>Trichomonas</taxon>
    </lineage>
</organism>
<evidence type="ECO:0000313" key="1">
    <source>
        <dbReference type="EMBL" id="EAY08982.1"/>
    </source>
</evidence>
<proteinExistence type="predicted"/>
<dbReference type="InParanoid" id="A2EEH6"/>
<dbReference type="VEuPathDB" id="TrichDB:TVAGG3_0691040"/>
<protein>
    <submittedName>
        <fullName evidence="1">Uncharacterized protein</fullName>
    </submittedName>
</protein>
<accession>A2EEH6</accession>
<dbReference type="AlphaFoldDB" id="A2EEH6"/>